<keyword evidence="3" id="KW-1185">Reference proteome</keyword>
<reference evidence="2" key="1">
    <citation type="submission" date="2020-10" db="EMBL/GenBank/DDBJ databases">
        <authorList>
            <person name="Han B."/>
            <person name="Lu T."/>
            <person name="Zhao Q."/>
            <person name="Huang X."/>
            <person name="Zhao Y."/>
        </authorList>
    </citation>
    <scope>NUCLEOTIDE SEQUENCE</scope>
</reference>
<dbReference type="PANTHER" id="PTHR34666:SF3">
    <property type="entry name" value="OS04G0436000 PROTEIN"/>
    <property type="match status" value="1"/>
</dbReference>
<feature type="region of interest" description="Disordered" evidence="1">
    <location>
        <begin position="64"/>
        <end position="101"/>
    </location>
</feature>
<accession>A0A811QYA8</accession>
<sequence length="147" mass="15243">MAAAAQQQQGPPPGAGGDTAAAAAAVAEVEDRMDLLWEDFNEELARGGRGSCCRARAAGGGLQQARDLWSSGSSDAESSEPAAARGCAPVLRPSSRAGGAVRHCRRRAGTWVLLMRIFRRLFVIEKTVSASAAAARRQHAAATARAS</sequence>
<name>A0A811QYA8_9POAL</name>
<comment type="caution">
    <text evidence="2">The sequence shown here is derived from an EMBL/GenBank/DDBJ whole genome shotgun (WGS) entry which is preliminary data.</text>
</comment>
<feature type="compositionally biased region" description="Low complexity" evidence="1">
    <location>
        <begin position="64"/>
        <end position="84"/>
    </location>
</feature>
<evidence type="ECO:0000313" key="3">
    <source>
        <dbReference type="Proteomes" id="UP000604825"/>
    </source>
</evidence>
<evidence type="ECO:0000256" key="1">
    <source>
        <dbReference type="SAM" id="MobiDB-lite"/>
    </source>
</evidence>
<gene>
    <name evidence="2" type="ORF">NCGR_LOCUS46959</name>
</gene>
<dbReference type="PANTHER" id="PTHR34666">
    <property type="entry name" value="EXPRESSED PROTEIN"/>
    <property type="match status" value="1"/>
</dbReference>
<dbReference type="EMBL" id="CAJGYO010000012">
    <property type="protein sequence ID" value="CAD6263654.1"/>
    <property type="molecule type" value="Genomic_DNA"/>
</dbReference>
<proteinExistence type="predicted"/>
<organism evidence="2 3">
    <name type="scientific">Miscanthus lutarioriparius</name>
    <dbReference type="NCBI Taxonomy" id="422564"/>
    <lineage>
        <taxon>Eukaryota</taxon>
        <taxon>Viridiplantae</taxon>
        <taxon>Streptophyta</taxon>
        <taxon>Embryophyta</taxon>
        <taxon>Tracheophyta</taxon>
        <taxon>Spermatophyta</taxon>
        <taxon>Magnoliopsida</taxon>
        <taxon>Liliopsida</taxon>
        <taxon>Poales</taxon>
        <taxon>Poaceae</taxon>
        <taxon>PACMAD clade</taxon>
        <taxon>Panicoideae</taxon>
        <taxon>Andropogonodae</taxon>
        <taxon>Andropogoneae</taxon>
        <taxon>Saccharinae</taxon>
        <taxon>Miscanthus</taxon>
    </lineage>
</organism>
<dbReference type="AlphaFoldDB" id="A0A811QYA8"/>
<dbReference type="Proteomes" id="UP000604825">
    <property type="component" value="Unassembled WGS sequence"/>
</dbReference>
<evidence type="ECO:0000313" key="2">
    <source>
        <dbReference type="EMBL" id="CAD6263654.1"/>
    </source>
</evidence>
<dbReference type="OrthoDB" id="1917400at2759"/>
<feature type="region of interest" description="Disordered" evidence="1">
    <location>
        <begin position="1"/>
        <end position="23"/>
    </location>
</feature>
<protein>
    <submittedName>
        <fullName evidence="2">Uncharacterized protein</fullName>
    </submittedName>
</protein>